<dbReference type="InterPro" id="IPR017805">
    <property type="entry name" value="SAM_MeTrfase_EasF-type_put"/>
</dbReference>
<feature type="domain" description="Sulfatase-modifying factor enzyme-like" evidence="8">
    <location>
        <begin position="592"/>
        <end position="710"/>
    </location>
</feature>
<feature type="region of interest" description="Disordered" evidence="7">
    <location>
        <begin position="741"/>
        <end position="763"/>
    </location>
</feature>
<keyword evidence="1" id="KW-0489">Methyltransferase</keyword>
<dbReference type="InterPro" id="IPR019257">
    <property type="entry name" value="MeTrfase_dom"/>
</dbReference>
<keyword evidence="5" id="KW-0408">Iron</keyword>
<dbReference type="PANTHER" id="PTHR43397:SF1">
    <property type="entry name" value="ERGOTHIONEINE BIOSYNTHESIS PROTEIN 1"/>
    <property type="match status" value="1"/>
</dbReference>
<dbReference type="AlphaFoldDB" id="A0AAN7ULD6"/>
<evidence type="ECO:0000259" key="10">
    <source>
        <dbReference type="Pfam" id="PF12867"/>
    </source>
</evidence>
<dbReference type="InterPro" id="IPR005532">
    <property type="entry name" value="SUMF_dom"/>
</dbReference>
<keyword evidence="4" id="KW-0560">Oxidoreductase</keyword>
<keyword evidence="3" id="KW-0949">S-adenosyl-L-methionine</keyword>
<reference evidence="11 12" key="1">
    <citation type="submission" date="2023-10" db="EMBL/GenBank/DDBJ databases">
        <title>Draft genome sequence of Xylaria bambusicola isolate GMP-LS, the root and basal stem rot pathogen of sugarcane in Indonesia.</title>
        <authorList>
            <person name="Selvaraj P."/>
            <person name="Muralishankar V."/>
            <person name="Muruganantham S."/>
            <person name="Sp S."/>
            <person name="Haryani S."/>
            <person name="Lau K.J.X."/>
            <person name="Naqvi N.I."/>
        </authorList>
    </citation>
    <scope>NUCLEOTIDE SEQUENCE [LARGE SCALE GENOMIC DNA]</scope>
    <source>
        <strain evidence="11">GMP-LS</strain>
    </source>
</reference>
<name>A0AAN7ULD6_9PEZI</name>
<evidence type="ECO:0000256" key="3">
    <source>
        <dbReference type="ARBA" id="ARBA00022691"/>
    </source>
</evidence>
<feature type="domain" description="Histidine-specific methyltransferase SAM-dependent" evidence="9">
    <location>
        <begin position="54"/>
        <end position="369"/>
    </location>
</feature>
<organism evidence="11 12">
    <name type="scientific">Xylaria bambusicola</name>
    <dbReference type="NCBI Taxonomy" id="326684"/>
    <lineage>
        <taxon>Eukaryota</taxon>
        <taxon>Fungi</taxon>
        <taxon>Dikarya</taxon>
        <taxon>Ascomycota</taxon>
        <taxon>Pezizomycotina</taxon>
        <taxon>Sordariomycetes</taxon>
        <taxon>Xylariomycetidae</taxon>
        <taxon>Xylariales</taxon>
        <taxon>Xylariaceae</taxon>
        <taxon>Xylaria</taxon>
    </lineage>
</organism>
<dbReference type="Pfam" id="PF12867">
    <property type="entry name" value="DinB_2"/>
    <property type="match status" value="1"/>
</dbReference>
<protein>
    <submittedName>
        <fullName evidence="11">Uncharacterized protein</fullName>
    </submittedName>
</protein>
<dbReference type="PANTHER" id="PTHR43397">
    <property type="entry name" value="ERGOTHIONEINE BIOSYNTHESIS PROTEIN 1"/>
    <property type="match status" value="1"/>
</dbReference>
<dbReference type="InterPro" id="IPR042095">
    <property type="entry name" value="SUMF_sf"/>
</dbReference>
<evidence type="ECO:0000256" key="4">
    <source>
        <dbReference type="ARBA" id="ARBA00023002"/>
    </source>
</evidence>
<dbReference type="InterPro" id="IPR016187">
    <property type="entry name" value="CTDL_fold"/>
</dbReference>
<accession>A0AAN7ULD6</accession>
<dbReference type="NCBIfam" id="TIGR03439">
    <property type="entry name" value="methyl_EasF"/>
    <property type="match status" value="1"/>
</dbReference>
<gene>
    <name evidence="11" type="ORF">RRF57_004096</name>
</gene>
<dbReference type="Gene3D" id="3.90.1580.10">
    <property type="entry name" value="paralog of FGE (formylglycine-generating enzyme)"/>
    <property type="match status" value="1"/>
</dbReference>
<proteinExistence type="predicted"/>
<evidence type="ECO:0000256" key="2">
    <source>
        <dbReference type="ARBA" id="ARBA00022679"/>
    </source>
</evidence>
<evidence type="ECO:0000256" key="1">
    <source>
        <dbReference type="ARBA" id="ARBA00022603"/>
    </source>
</evidence>
<sequence>MTMPSLLQDRAETQFANRPARGAYKPRQAVTEDPLVDIIDIRRDTAKADLKEEIHRLFHSQERPRKLPTLLLYDEKGLQLFEEITYLEEYYLTNAEIKVLQHYAATIAENIPSGSMLIELGSGNLRKICLLLQAFEDSGKDIDYYALDLSEKELSRTLAQVPKFQHVQCHGLLGTYDDGREWLMSPSHLAKRKCIMHMGSSIGNFSPSEAAFFLQGFTDVLQPQDSLLIGVDSCMDPSKHGTGNIILAANRARVFSHAYNDQEGITHKFILNGLQHANDVLGETVFQLGDWRVVGEYVYDSEGGRHQAFYSPLRDAIVLGDIVKAHERIQIEQSFKYSKGACDALWKSAGVLEADKWMTDDETYGLHLLIKNPLSFSLNPLDYAQESVPLMSDWKSLWAVWDTITRRMLPNEELLDKPIKLRNACIFYLGHIPAFLDIQLTKTTDKGPTSPRYYHSIFERGIDPDVDNPENCHAHSEIPDEWPQLDDILAYQTRVRARLSSLYGNGTENIPRQIARAIWVGFEHEVMHMETLLYIMVQSDKTLPPPDIPIPDFQALARDAKLSRVENKWFGIPEQTITLGLDDPEDDLESDSHFGWDNEKPRRQVHVHSFQAKGRPITNEEYAQYLYDTGKGKCPASWIAEIVESTNGSNGHATANDVSLPPSFLQGKSVRTVYGLVPLKYALDWPVFASYDELAGCAAWMGGRIPTVEEARSIYTHVESLKKKEAENKLGATVPAVNGHLVNDGVEETPPSPPDTSSLVDEEDDRKNMWPPIMQSDIFLDLAGANVGFQNWHPVPVTAHGGRLAGQAEMGGAWEWTSSRLRKHEGFEPMSLYPLYTADFFDEKHNIVLGGSWATHPRIAGRKSFINWYQRNYPYAWVTARLVRDDKQ</sequence>
<feature type="domain" description="DinB-like" evidence="10">
    <location>
        <begin position="409"/>
        <end position="531"/>
    </location>
</feature>
<dbReference type="GO" id="GO:0032259">
    <property type="term" value="P:methylation"/>
    <property type="evidence" value="ECO:0007669"/>
    <property type="project" value="UniProtKB-KW"/>
</dbReference>
<dbReference type="InterPro" id="IPR051128">
    <property type="entry name" value="EgtD_Methyltrsf_superfamily"/>
</dbReference>
<dbReference type="Pfam" id="PF10017">
    <property type="entry name" value="Methyltransf_33"/>
    <property type="match status" value="1"/>
</dbReference>
<dbReference type="Gene3D" id="3.40.50.150">
    <property type="entry name" value="Vaccinia Virus protein VP39"/>
    <property type="match status" value="1"/>
</dbReference>
<evidence type="ECO:0000256" key="6">
    <source>
        <dbReference type="ARBA" id="ARBA00037882"/>
    </source>
</evidence>
<dbReference type="Pfam" id="PF03781">
    <property type="entry name" value="FGE-sulfatase"/>
    <property type="match status" value="2"/>
</dbReference>
<comment type="pathway">
    <text evidence="6">Amino-acid biosynthesis; ergothioneine biosynthesis.</text>
</comment>
<dbReference type="Proteomes" id="UP001305414">
    <property type="component" value="Unassembled WGS sequence"/>
</dbReference>
<evidence type="ECO:0000259" key="8">
    <source>
        <dbReference type="Pfam" id="PF03781"/>
    </source>
</evidence>
<comment type="caution">
    <text evidence="11">The sequence shown here is derived from an EMBL/GenBank/DDBJ whole genome shotgun (WGS) entry which is preliminary data.</text>
</comment>
<dbReference type="InterPro" id="IPR024775">
    <property type="entry name" value="DinB-like"/>
</dbReference>
<feature type="domain" description="Sulfatase-modifying factor enzyme-like" evidence="8">
    <location>
        <begin position="785"/>
        <end position="884"/>
    </location>
</feature>
<evidence type="ECO:0000259" key="9">
    <source>
        <dbReference type="Pfam" id="PF10017"/>
    </source>
</evidence>
<evidence type="ECO:0000256" key="7">
    <source>
        <dbReference type="SAM" id="MobiDB-lite"/>
    </source>
</evidence>
<dbReference type="InterPro" id="IPR029063">
    <property type="entry name" value="SAM-dependent_MTases_sf"/>
</dbReference>
<keyword evidence="12" id="KW-1185">Reference proteome</keyword>
<dbReference type="GO" id="GO:0008168">
    <property type="term" value="F:methyltransferase activity"/>
    <property type="evidence" value="ECO:0007669"/>
    <property type="project" value="UniProtKB-KW"/>
</dbReference>
<evidence type="ECO:0000313" key="11">
    <source>
        <dbReference type="EMBL" id="KAK5628381.1"/>
    </source>
</evidence>
<evidence type="ECO:0000313" key="12">
    <source>
        <dbReference type="Proteomes" id="UP001305414"/>
    </source>
</evidence>
<dbReference type="SUPFAM" id="SSF56436">
    <property type="entry name" value="C-type lectin-like"/>
    <property type="match status" value="1"/>
</dbReference>
<evidence type="ECO:0000256" key="5">
    <source>
        <dbReference type="ARBA" id="ARBA00023004"/>
    </source>
</evidence>
<keyword evidence="2" id="KW-0808">Transferase</keyword>
<dbReference type="EMBL" id="JAWHQM010000008">
    <property type="protein sequence ID" value="KAK5628381.1"/>
    <property type="molecule type" value="Genomic_DNA"/>
</dbReference>